<keyword evidence="2" id="KW-1185">Reference proteome</keyword>
<dbReference type="eggNOG" id="COG0300">
    <property type="taxonomic scope" value="Bacteria"/>
</dbReference>
<gene>
    <name evidence="1" type="ordered locus">FRAAL3955</name>
</gene>
<dbReference type="InterPro" id="IPR002347">
    <property type="entry name" value="SDR_fam"/>
</dbReference>
<dbReference type="CDD" id="cd05233">
    <property type="entry name" value="SDR_c"/>
    <property type="match status" value="1"/>
</dbReference>
<dbReference type="Pfam" id="PF00106">
    <property type="entry name" value="adh_short"/>
    <property type="match status" value="1"/>
</dbReference>
<dbReference type="KEGG" id="fal:FRAAL3955"/>
<proteinExistence type="predicted"/>
<sequence length="228" mass="22983">MGPRIGLAVARRFGREGFHPALIARDADRLTGHVAELAERGVTASAHPADAANPAALAGALAGVERVHGPVDVLVYNAVGAGRGVTAVLDVTVDSARDALDVSVLGAVSAVRAVLPGMLDRGAGTLLFTSGISAIHPFPFLGNVGLAAAGLRNYVLALAEALERSGVQVGHVPIGAPVAPGSPAAPEAVADAHWRLHADRDRHEIALGDVDTVRAAIARLTGASASAD</sequence>
<evidence type="ECO:0000313" key="2">
    <source>
        <dbReference type="Proteomes" id="UP000000657"/>
    </source>
</evidence>
<dbReference type="PANTHER" id="PTHR43431:SF7">
    <property type="entry name" value="OXIDOREDUCTASE, SHORT CHAIN DEHYDROGENASE_REDUCTASE FAMILY (AFU_ORTHOLOGUE AFUA_5G14000)"/>
    <property type="match status" value="1"/>
</dbReference>
<dbReference type="PANTHER" id="PTHR43431">
    <property type="entry name" value="OXIDOREDUCTASE, SHORT CHAIN DEHYDROGENASE/REDUCTASE FAMILY (AFU_ORTHOLOGUE AFUA_5G14000)"/>
    <property type="match status" value="1"/>
</dbReference>
<organism evidence="1 2">
    <name type="scientific">Frankia alni (strain DSM 45986 / CECT 9034 / ACN14a)</name>
    <dbReference type="NCBI Taxonomy" id="326424"/>
    <lineage>
        <taxon>Bacteria</taxon>
        <taxon>Bacillati</taxon>
        <taxon>Actinomycetota</taxon>
        <taxon>Actinomycetes</taxon>
        <taxon>Frankiales</taxon>
        <taxon>Frankiaceae</taxon>
        <taxon>Frankia</taxon>
    </lineage>
</organism>
<dbReference type="AlphaFoldDB" id="Q0RIR8"/>
<dbReference type="Gene3D" id="3.40.50.720">
    <property type="entry name" value="NAD(P)-binding Rossmann-like Domain"/>
    <property type="match status" value="1"/>
</dbReference>
<dbReference type="HOGENOM" id="CLU_010194_17_2_11"/>
<reference evidence="1 2" key="1">
    <citation type="journal article" date="2007" name="Genome Res.">
        <title>Genome characteristics of facultatively symbiotic Frankia sp. strains reflect host range and host plant biogeography.</title>
        <authorList>
            <person name="Normand P."/>
            <person name="Lapierre P."/>
            <person name="Tisa L.S."/>
            <person name="Gogarten J.P."/>
            <person name="Alloisio N."/>
            <person name="Bagnarol E."/>
            <person name="Bassi C.A."/>
            <person name="Berry A.M."/>
            <person name="Bickhart D.M."/>
            <person name="Choisne N."/>
            <person name="Couloux A."/>
            <person name="Cournoyer B."/>
            <person name="Cruveiller S."/>
            <person name="Daubin V."/>
            <person name="Demange N."/>
            <person name="Francino M.P."/>
            <person name="Goltsman E."/>
            <person name="Huang Y."/>
            <person name="Kopp O.R."/>
            <person name="Labarre L."/>
            <person name="Lapidus A."/>
            <person name="Lavire C."/>
            <person name="Marechal J."/>
            <person name="Martinez M."/>
            <person name="Mastronunzio J.E."/>
            <person name="Mullin B.C."/>
            <person name="Niemann J."/>
            <person name="Pujic P."/>
            <person name="Rawnsley T."/>
            <person name="Rouy Z."/>
            <person name="Schenowitz C."/>
            <person name="Sellstedt A."/>
            <person name="Tavares F."/>
            <person name="Tomkins J.P."/>
            <person name="Vallenet D."/>
            <person name="Valverde C."/>
            <person name="Wall L.G."/>
            <person name="Wang Y."/>
            <person name="Medigue C."/>
            <person name="Benson D.R."/>
        </authorList>
    </citation>
    <scope>NUCLEOTIDE SEQUENCE [LARGE SCALE GENOMIC DNA]</scope>
    <source>
        <strain evidence="2">DSM 45986 / CECT 9034 / ACN14a</strain>
    </source>
</reference>
<name>Q0RIR8_FRAAA</name>
<dbReference type="SUPFAM" id="SSF51735">
    <property type="entry name" value="NAD(P)-binding Rossmann-fold domains"/>
    <property type="match status" value="1"/>
</dbReference>
<protein>
    <submittedName>
        <fullName evidence="1">Oxidoreductase</fullName>
    </submittedName>
</protein>
<dbReference type="Proteomes" id="UP000000657">
    <property type="component" value="Chromosome"/>
</dbReference>
<dbReference type="InterPro" id="IPR036291">
    <property type="entry name" value="NAD(P)-bd_dom_sf"/>
</dbReference>
<dbReference type="STRING" id="326424.FRAAL3955"/>
<evidence type="ECO:0000313" key="1">
    <source>
        <dbReference type="EMBL" id="CAJ62598.1"/>
    </source>
</evidence>
<accession>Q0RIR8</accession>
<dbReference type="EMBL" id="CT573213">
    <property type="protein sequence ID" value="CAJ62598.1"/>
    <property type="molecule type" value="Genomic_DNA"/>
</dbReference>